<feature type="region of interest" description="Disordered" evidence="1">
    <location>
        <begin position="1"/>
        <end position="22"/>
    </location>
</feature>
<proteinExistence type="predicted"/>
<sequence>MNGAGPKKLNKGPLPGVQNVSGDHWKRNKVSLESEYGKLNLRELSTQEIRGLDFRRFSSCEGIYVYKESLVSFKDRNVRSASFNRNA</sequence>
<reference evidence="2 3" key="1">
    <citation type="journal article" date="2023" name="Mol. Ecol. Resour.">
        <title>Chromosome-level genome assembly of a triploid poplar Populus alba 'Berolinensis'.</title>
        <authorList>
            <person name="Chen S."/>
            <person name="Yu Y."/>
            <person name="Wang X."/>
            <person name="Wang S."/>
            <person name="Zhang T."/>
            <person name="Zhou Y."/>
            <person name="He R."/>
            <person name="Meng N."/>
            <person name="Wang Y."/>
            <person name="Liu W."/>
            <person name="Liu Z."/>
            <person name="Liu J."/>
            <person name="Guo Q."/>
            <person name="Huang H."/>
            <person name="Sederoff R.R."/>
            <person name="Wang G."/>
            <person name="Qu G."/>
            <person name="Chen S."/>
        </authorList>
    </citation>
    <scope>NUCLEOTIDE SEQUENCE [LARGE SCALE GENOMIC DNA]</scope>
    <source>
        <strain evidence="2">SC-2020</strain>
    </source>
</reference>
<keyword evidence="3" id="KW-1185">Reference proteome</keyword>
<dbReference type="AlphaFoldDB" id="A0AAD6RL59"/>
<evidence type="ECO:0000256" key="1">
    <source>
        <dbReference type="SAM" id="MobiDB-lite"/>
    </source>
</evidence>
<dbReference type="EMBL" id="JAQIZT010000001">
    <property type="protein sequence ID" value="KAJ7010994.1"/>
    <property type="molecule type" value="Genomic_DNA"/>
</dbReference>
<dbReference type="Proteomes" id="UP001164929">
    <property type="component" value="Chromosome 1"/>
</dbReference>
<organism evidence="2 3">
    <name type="scientific">Populus alba x Populus x berolinensis</name>
    <dbReference type="NCBI Taxonomy" id="444605"/>
    <lineage>
        <taxon>Eukaryota</taxon>
        <taxon>Viridiplantae</taxon>
        <taxon>Streptophyta</taxon>
        <taxon>Embryophyta</taxon>
        <taxon>Tracheophyta</taxon>
        <taxon>Spermatophyta</taxon>
        <taxon>Magnoliopsida</taxon>
        <taxon>eudicotyledons</taxon>
        <taxon>Gunneridae</taxon>
        <taxon>Pentapetalae</taxon>
        <taxon>rosids</taxon>
        <taxon>fabids</taxon>
        <taxon>Malpighiales</taxon>
        <taxon>Salicaceae</taxon>
        <taxon>Saliceae</taxon>
        <taxon>Populus</taxon>
    </lineage>
</organism>
<gene>
    <name evidence="2" type="ORF">NC653_001432</name>
</gene>
<evidence type="ECO:0000313" key="2">
    <source>
        <dbReference type="EMBL" id="KAJ7010994.1"/>
    </source>
</evidence>
<protein>
    <submittedName>
        <fullName evidence="2">Uncharacterized protein</fullName>
    </submittedName>
</protein>
<evidence type="ECO:0000313" key="3">
    <source>
        <dbReference type="Proteomes" id="UP001164929"/>
    </source>
</evidence>
<name>A0AAD6RL59_9ROSI</name>
<comment type="caution">
    <text evidence="2">The sequence shown here is derived from an EMBL/GenBank/DDBJ whole genome shotgun (WGS) entry which is preliminary data.</text>
</comment>
<accession>A0AAD6RL59</accession>